<dbReference type="AlphaFoldDB" id="A0AAD9IPV0"/>
<feature type="region of interest" description="Disordered" evidence="1">
    <location>
        <begin position="1"/>
        <end position="24"/>
    </location>
</feature>
<evidence type="ECO:0000313" key="2">
    <source>
        <dbReference type="EMBL" id="KAK2138659.1"/>
    </source>
</evidence>
<dbReference type="EMBL" id="JAODUO010007357">
    <property type="protein sequence ID" value="KAK2138659.1"/>
    <property type="molecule type" value="Genomic_DNA"/>
</dbReference>
<reference evidence="2" key="1">
    <citation type="journal article" date="2023" name="Mol. Biol. Evol.">
        <title>Third-Generation Sequencing Reveals the Adaptive Role of the Epigenome in Three Deep-Sea Polychaetes.</title>
        <authorList>
            <person name="Perez M."/>
            <person name="Aroh O."/>
            <person name="Sun Y."/>
            <person name="Lan Y."/>
            <person name="Juniper S.K."/>
            <person name="Young C.R."/>
            <person name="Angers B."/>
            <person name="Qian P.Y."/>
        </authorList>
    </citation>
    <scope>NUCLEOTIDE SEQUENCE</scope>
    <source>
        <strain evidence="2">R07B-5</strain>
    </source>
</reference>
<proteinExistence type="predicted"/>
<accession>A0AAD9IPV0</accession>
<dbReference type="Proteomes" id="UP001209878">
    <property type="component" value="Unassembled WGS sequence"/>
</dbReference>
<sequence>MYTRGLFGGTGGGTPRPAPDARRVVPGDGLTLSDMRVPEGVVNTVGEPGWFDNTVVPPELITFTRCVLNSAGFSAGTGRSVDTLRPPAGDTVCLMAELTPATPLFMGNFTTPPPTAGFDTALGV</sequence>
<organism evidence="2 3">
    <name type="scientific">Ridgeia piscesae</name>
    <name type="common">Tubeworm</name>
    <dbReference type="NCBI Taxonomy" id="27915"/>
    <lineage>
        <taxon>Eukaryota</taxon>
        <taxon>Metazoa</taxon>
        <taxon>Spiralia</taxon>
        <taxon>Lophotrochozoa</taxon>
        <taxon>Annelida</taxon>
        <taxon>Polychaeta</taxon>
        <taxon>Sedentaria</taxon>
        <taxon>Canalipalpata</taxon>
        <taxon>Sabellida</taxon>
        <taxon>Siboglinidae</taxon>
        <taxon>Ridgeia</taxon>
    </lineage>
</organism>
<evidence type="ECO:0000313" key="3">
    <source>
        <dbReference type="Proteomes" id="UP001209878"/>
    </source>
</evidence>
<feature type="compositionally biased region" description="Gly residues" evidence="1">
    <location>
        <begin position="1"/>
        <end position="14"/>
    </location>
</feature>
<evidence type="ECO:0000256" key="1">
    <source>
        <dbReference type="SAM" id="MobiDB-lite"/>
    </source>
</evidence>
<protein>
    <submittedName>
        <fullName evidence="2">Uncharacterized protein</fullName>
    </submittedName>
</protein>
<name>A0AAD9IPV0_RIDPI</name>
<keyword evidence="3" id="KW-1185">Reference proteome</keyword>
<comment type="caution">
    <text evidence="2">The sequence shown here is derived from an EMBL/GenBank/DDBJ whole genome shotgun (WGS) entry which is preliminary data.</text>
</comment>
<gene>
    <name evidence="2" type="ORF">NP493_7322g00001</name>
</gene>